<dbReference type="Gene3D" id="3.40.50.300">
    <property type="entry name" value="P-loop containing nucleotide triphosphate hydrolases"/>
    <property type="match status" value="2"/>
</dbReference>
<dbReference type="InterPro" id="IPR047187">
    <property type="entry name" value="SF1_C_Upf1"/>
</dbReference>
<dbReference type="SUPFAM" id="SSF52540">
    <property type="entry name" value="P-loop containing nucleoside triphosphate hydrolases"/>
    <property type="match status" value="1"/>
</dbReference>
<feature type="non-terminal residue" evidence="3">
    <location>
        <position position="720"/>
    </location>
</feature>
<accession>A0A9P7KAQ9</accession>
<sequence>EIACLGELIRQTYVLEDARPKESSSEFNSFKVTHDGTLELQNARYKTKIRKGRQTVIMTNESGQDFFGQPCSSIGRRTNIRFTGQALAGTLQKVRVIGRPELTHPEKARDELLLLVLQGKTSLRAPFIRRLWFPARNDLILLDTGVSIAFPTLNASQEQVASRMISAEPLVIAHGPPGTGKTTTIAAAVDVWDRERRPAWIVAHSNVAVKNIAENLFKKGVTFKIIVSNEFHFEWHEHIYHAIEDQVLRSDDFATCSGAVSIQRLLGDSCIVLSTLSMLSNPILDRAGVFQVVPLERLVVDEASQIKIEDFLPIFQKFHRTLAKVCFFGDPKQLPPFGKNRVPELRTIFDLSHLEESGGFLDTQYRMPVPLGHFISRNVYGGRLNSEHTINDPTCVSFVDASNGTEKRSGFSWTNDGEIHAIVNLVKTYYRYKEFCIITPYDAQRAAIERQLRNEVLPWERVFNVDSFQGNEADFVIVSVVRSGREPGFLSSINRMNVLLTRCKKGLVIVTSRSFLQDGGRSTLLGLLDRHWMNTLKGEGAWVNWRAVSAGTADMPGAPGPNPIRSLLRDIAAAPSSYSIPAVSAPRTFDVKSLFRPVNVSSKVNTEKLNLVTRAAPFKRPASSYTPTESSSPTPGTPASLWSNTQSSPRIAIMTTTSPACMLTYLNFGTLQSRPSMDTVSDLHVHDYRQLRLAQLLFRGPYSAPQSTSIPRTRGRLTFR</sequence>
<protein>
    <recommendedName>
        <fullName evidence="2">Helicase ATP-binding domain-containing protein</fullName>
    </recommendedName>
</protein>
<feature type="region of interest" description="Disordered" evidence="1">
    <location>
        <begin position="621"/>
        <end position="645"/>
    </location>
</feature>
<proteinExistence type="predicted"/>
<dbReference type="Proteomes" id="UP000775547">
    <property type="component" value="Unassembled WGS sequence"/>
</dbReference>
<dbReference type="CDD" id="cd17934">
    <property type="entry name" value="DEXXQc_Upf1-like"/>
    <property type="match status" value="1"/>
</dbReference>
<organism evidence="3 4">
    <name type="scientific">Asterophora parasitica</name>
    <dbReference type="NCBI Taxonomy" id="117018"/>
    <lineage>
        <taxon>Eukaryota</taxon>
        <taxon>Fungi</taxon>
        <taxon>Dikarya</taxon>
        <taxon>Basidiomycota</taxon>
        <taxon>Agaricomycotina</taxon>
        <taxon>Agaricomycetes</taxon>
        <taxon>Agaricomycetidae</taxon>
        <taxon>Agaricales</taxon>
        <taxon>Tricholomatineae</taxon>
        <taxon>Lyophyllaceae</taxon>
        <taxon>Asterophora</taxon>
    </lineage>
</organism>
<feature type="domain" description="Helicase ATP-binding" evidence="2">
    <location>
        <begin position="149"/>
        <end position="349"/>
    </location>
</feature>
<dbReference type="InterPro" id="IPR045055">
    <property type="entry name" value="DNA2/NAM7-like"/>
</dbReference>
<evidence type="ECO:0000259" key="2">
    <source>
        <dbReference type="SMART" id="SM00487"/>
    </source>
</evidence>
<dbReference type="Pfam" id="PF13087">
    <property type="entry name" value="AAA_12"/>
    <property type="match status" value="1"/>
</dbReference>
<evidence type="ECO:0000313" key="3">
    <source>
        <dbReference type="EMBL" id="KAG5643663.1"/>
    </source>
</evidence>
<evidence type="ECO:0000313" key="4">
    <source>
        <dbReference type="Proteomes" id="UP000775547"/>
    </source>
</evidence>
<evidence type="ECO:0000256" key="1">
    <source>
        <dbReference type="SAM" id="MobiDB-lite"/>
    </source>
</evidence>
<dbReference type="AlphaFoldDB" id="A0A9P7KAQ9"/>
<dbReference type="CDD" id="cd18808">
    <property type="entry name" value="SF1_C_Upf1"/>
    <property type="match status" value="1"/>
</dbReference>
<reference evidence="3" key="1">
    <citation type="submission" date="2020-07" db="EMBL/GenBank/DDBJ databases">
        <authorList>
            <person name="Nieuwenhuis M."/>
            <person name="Van De Peppel L.J.J."/>
        </authorList>
    </citation>
    <scope>NUCLEOTIDE SEQUENCE</scope>
    <source>
        <strain evidence="3">AP01</strain>
        <tissue evidence="3">Mycelium</tissue>
    </source>
</reference>
<dbReference type="PANTHER" id="PTHR10887:SF495">
    <property type="entry name" value="HELICASE SENATAXIN ISOFORM X1-RELATED"/>
    <property type="match status" value="1"/>
</dbReference>
<dbReference type="SMART" id="SM00487">
    <property type="entry name" value="DEXDc"/>
    <property type="match status" value="1"/>
</dbReference>
<dbReference type="InterPro" id="IPR027417">
    <property type="entry name" value="P-loop_NTPase"/>
</dbReference>
<dbReference type="PANTHER" id="PTHR10887">
    <property type="entry name" value="DNA2/NAM7 HELICASE FAMILY"/>
    <property type="match status" value="1"/>
</dbReference>
<dbReference type="EMBL" id="JABCKV010000101">
    <property type="protein sequence ID" value="KAG5643663.1"/>
    <property type="molecule type" value="Genomic_DNA"/>
</dbReference>
<name>A0A9P7KAQ9_9AGAR</name>
<keyword evidence="4" id="KW-1185">Reference proteome</keyword>
<dbReference type="InterPro" id="IPR041679">
    <property type="entry name" value="DNA2/NAM7-like_C"/>
</dbReference>
<dbReference type="InterPro" id="IPR014001">
    <property type="entry name" value="Helicase_ATP-bd"/>
</dbReference>
<dbReference type="OrthoDB" id="6513042at2759"/>
<comment type="caution">
    <text evidence="3">The sequence shown here is derived from an EMBL/GenBank/DDBJ whole genome shotgun (WGS) entry which is preliminary data.</text>
</comment>
<feature type="compositionally biased region" description="Low complexity" evidence="1">
    <location>
        <begin position="621"/>
        <end position="640"/>
    </location>
</feature>
<dbReference type="Pfam" id="PF13604">
    <property type="entry name" value="AAA_30"/>
    <property type="match status" value="1"/>
</dbReference>
<gene>
    <name evidence="3" type="ORF">DXG03_000543</name>
</gene>
<reference evidence="3" key="2">
    <citation type="submission" date="2021-10" db="EMBL/GenBank/DDBJ databases">
        <title>Phylogenomics reveals ancestral predisposition of the termite-cultivated fungus Termitomyces towards a domesticated lifestyle.</title>
        <authorList>
            <person name="Auxier B."/>
            <person name="Grum-Grzhimaylo A."/>
            <person name="Cardenas M.E."/>
            <person name="Lodge J.D."/>
            <person name="Laessoe T."/>
            <person name="Pedersen O."/>
            <person name="Smith M.E."/>
            <person name="Kuyper T.W."/>
            <person name="Franco-Molano E.A."/>
            <person name="Baroni T.J."/>
            <person name="Aanen D.K."/>
        </authorList>
    </citation>
    <scope>NUCLEOTIDE SEQUENCE</scope>
    <source>
        <strain evidence="3">AP01</strain>
        <tissue evidence="3">Mycelium</tissue>
    </source>
</reference>